<evidence type="ECO:0000256" key="4">
    <source>
        <dbReference type="ARBA" id="ARBA00022989"/>
    </source>
</evidence>
<comment type="similarity">
    <text evidence="2">Belongs to the NRAMP (TC 2.A.55) family.</text>
</comment>
<organism evidence="8">
    <name type="scientific">Arabidopsis lyrata subsp. lyrata</name>
    <name type="common">Lyre-leaved rock-cress</name>
    <dbReference type="NCBI Taxonomy" id="81972"/>
    <lineage>
        <taxon>Eukaryota</taxon>
        <taxon>Viridiplantae</taxon>
        <taxon>Streptophyta</taxon>
        <taxon>Embryophyta</taxon>
        <taxon>Tracheophyta</taxon>
        <taxon>Spermatophyta</taxon>
        <taxon>Magnoliopsida</taxon>
        <taxon>eudicotyledons</taxon>
        <taxon>Gunneridae</taxon>
        <taxon>Pentapetalae</taxon>
        <taxon>rosids</taxon>
        <taxon>malvids</taxon>
        <taxon>Brassicales</taxon>
        <taxon>Brassicaceae</taxon>
        <taxon>Camelineae</taxon>
        <taxon>Arabidopsis</taxon>
    </lineage>
</organism>
<evidence type="ECO:0008006" key="9">
    <source>
        <dbReference type="Google" id="ProtNLM"/>
    </source>
</evidence>
<evidence type="ECO:0000256" key="5">
    <source>
        <dbReference type="ARBA" id="ARBA00023136"/>
    </source>
</evidence>
<evidence type="ECO:0000256" key="1">
    <source>
        <dbReference type="ARBA" id="ARBA00004141"/>
    </source>
</evidence>
<evidence type="ECO:0000313" key="8">
    <source>
        <dbReference type="Proteomes" id="UP000008694"/>
    </source>
</evidence>
<accession>D7L9B8</accession>
<sequence length="144" mass="15877">MQRFLDLKLKPWLRNLLTRCLAIIPSLIVSLIGGSAGAGKLIIIASVILSFELPFALVPLLKCTSCKTKMGSHVNSIWITALTWIIGLLIMGINIYYIVTSFIKLLLHSHMMLVAVIFCGILGFAGIAIYLASIAYLVFRKINK</sequence>
<feature type="transmembrane region" description="Helical" evidence="6">
    <location>
        <begin position="41"/>
        <end position="61"/>
    </location>
</feature>
<dbReference type="PRINTS" id="PR00447">
    <property type="entry name" value="NATRESASSCMP"/>
</dbReference>
<comment type="subcellular location">
    <subcellularLocation>
        <location evidence="1">Membrane</location>
        <topology evidence="1">Multi-pass membrane protein</topology>
    </subcellularLocation>
</comment>
<dbReference type="EMBL" id="GL348715">
    <property type="protein sequence ID" value="EFH62068.1"/>
    <property type="molecule type" value="Genomic_DNA"/>
</dbReference>
<keyword evidence="3 6" id="KW-0812">Transmembrane</keyword>
<dbReference type="Proteomes" id="UP000008694">
    <property type="component" value="Unassembled WGS sequence"/>
</dbReference>
<dbReference type="PANTHER" id="PTHR11706">
    <property type="entry name" value="SOLUTE CARRIER PROTEIN FAMILY 11 MEMBER"/>
    <property type="match status" value="1"/>
</dbReference>
<gene>
    <name evidence="7" type="ORF">ARALYDRAFT_899390</name>
</gene>
<evidence type="ECO:0000313" key="7">
    <source>
        <dbReference type="EMBL" id="EFH62068.1"/>
    </source>
</evidence>
<dbReference type="eggNOG" id="KOG1291">
    <property type="taxonomic scope" value="Eukaryota"/>
</dbReference>
<dbReference type="GO" id="GO:0005886">
    <property type="term" value="C:plasma membrane"/>
    <property type="evidence" value="ECO:0007669"/>
    <property type="project" value="TreeGrafter"/>
</dbReference>
<dbReference type="AlphaFoldDB" id="D7L9B8"/>
<feature type="transmembrane region" description="Helical" evidence="6">
    <location>
        <begin position="12"/>
        <end position="35"/>
    </location>
</feature>
<dbReference type="Pfam" id="PF01566">
    <property type="entry name" value="Nramp"/>
    <property type="match status" value="1"/>
</dbReference>
<feature type="transmembrane region" description="Helical" evidence="6">
    <location>
        <begin position="73"/>
        <end position="99"/>
    </location>
</feature>
<dbReference type="Gramene" id="scaffold_303360.1">
    <property type="protein sequence ID" value="scaffold_303360.1"/>
    <property type="gene ID" value="scaffold_303360.1"/>
</dbReference>
<dbReference type="STRING" id="81972.D7L9B8"/>
<feature type="transmembrane region" description="Helical" evidence="6">
    <location>
        <begin position="111"/>
        <end position="139"/>
    </location>
</feature>
<keyword evidence="8" id="KW-1185">Reference proteome</keyword>
<protein>
    <recommendedName>
        <fullName evidence="9">Amino acid transporter transmembrane domain-containing protein</fullName>
    </recommendedName>
</protein>
<name>D7L9B8_ARALL</name>
<dbReference type="InterPro" id="IPR001046">
    <property type="entry name" value="NRAMP_fam"/>
</dbReference>
<proteinExistence type="inferred from homology"/>
<keyword evidence="5 6" id="KW-0472">Membrane</keyword>
<evidence type="ECO:0000256" key="3">
    <source>
        <dbReference type="ARBA" id="ARBA00022692"/>
    </source>
</evidence>
<reference evidence="8" key="1">
    <citation type="journal article" date="2011" name="Nat. Genet.">
        <title>The Arabidopsis lyrata genome sequence and the basis of rapid genome size change.</title>
        <authorList>
            <person name="Hu T.T."/>
            <person name="Pattyn P."/>
            <person name="Bakker E.G."/>
            <person name="Cao J."/>
            <person name="Cheng J.-F."/>
            <person name="Clark R.M."/>
            <person name="Fahlgren N."/>
            <person name="Fawcett J.A."/>
            <person name="Grimwood J."/>
            <person name="Gundlach H."/>
            <person name="Haberer G."/>
            <person name="Hollister J.D."/>
            <person name="Ossowski S."/>
            <person name="Ottilar R.P."/>
            <person name="Salamov A.A."/>
            <person name="Schneeberger K."/>
            <person name="Spannagl M."/>
            <person name="Wang X."/>
            <person name="Yang L."/>
            <person name="Nasrallah M.E."/>
            <person name="Bergelson J."/>
            <person name="Carrington J.C."/>
            <person name="Gaut B.S."/>
            <person name="Schmutz J."/>
            <person name="Mayer K.F.X."/>
            <person name="Van de Peer Y."/>
            <person name="Grigoriev I.V."/>
            <person name="Nordborg M."/>
            <person name="Weigel D."/>
            <person name="Guo Y.-L."/>
        </authorList>
    </citation>
    <scope>NUCLEOTIDE SEQUENCE [LARGE SCALE GENOMIC DNA]</scope>
    <source>
        <strain evidence="8">cv. MN47</strain>
    </source>
</reference>
<dbReference type="GO" id="GO:0005384">
    <property type="term" value="F:manganese ion transmembrane transporter activity"/>
    <property type="evidence" value="ECO:0007669"/>
    <property type="project" value="TreeGrafter"/>
</dbReference>
<evidence type="ECO:0000256" key="6">
    <source>
        <dbReference type="SAM" id="Phobius"/>
    </source>
</evidence>
<dbReference type="GO" id="GO:0034755">
    <property type="term" value="P:iron ion transmembrane transport"/>
    <property type="evidence" value="ECO:0007669"/>
    <property type="project" value="TreeGrafter"/>
</dbReference>
<dbReference type="PANTHER" id="PTHR11706:SF54">
    <property type="entry name" value="METAL TRANSPORTER NRAMP1"/>
    <property type="match status" value="1"/>
</dbReference>
<dbReference type="GO" id="GO:0015086">
    <property type="term" value="F:cadmium ion transmembrane transporter activity"/>
    <property type="evidence" value="ECO:0007669"/>
    <property type="project" value="TreeGrafter"/>
</dbReference>
<dbReference type="HOGENOM" id="CLU_125179_0_0_1"/>
<keyword evidence="4 6" id="KW-1133">Transmembrane helix</keyword>
<evidence type="ECO:0000256" key="2">
    <source>
        <dbReference type="ARBA" id="ARBA00009965"/>
    </source>
</evidence>